<accession>A0A226ENK6</accession>
<feature type="transmembrane region" description="Helical" evidence="3">
    <location>
        <begin position="882"/>
        <end position="900"/>
    </location>
</feature>
<dbReference type="PANTHER" id="PTHR11102:SF147">
    <property type="entry name" value="SEL1L ADAPTOR SUBUNIT OF ERAD E3 UBIQUITIN LIGASE"/>
    <property type="match status" value="1"/>
</dbReference>
<keyword evidence="3" id="KW-0812">Transmembrane</keyword>
<dbReference type="SMART" id="SM00671">
    <property type="entry name" value="SEL1"/>
    <property type="match status" value="8"/>
</dbReference>
<dbReference type="InterPro" id="IPR006597">
    <property type="entry name" value="Sel1-like"/>
</dbReference>
<dbReference type="AlphaFoldDB" id="A0A226ENK6"/>
<feature type="compositionally biased region" description="Basic and acidic residues" evidence="2">
    <location>
        <begin position="57"/>
        <end position="83"/>
    </location>
</feature>
<sequence>MRLTRNNKFNLFLLTLLIFTCLGGISSSRGEVDTAKSKSDKKPPSQLLEEEEEDNDDTPRLSKDSFSKLTEEERLSAFEKLWSDPDEITVTTDPGSKTRQKWSKEDDSRSSSSEFTKDESEMTDTERVVQAIKMRFVNPDAIQVVEPPNLAGQDPFGGADMEGLGGVTTKKFKFILNQPSITPVEPITNLLNKRKEPEVPEDDDEPEIITAEGVETDERHADLMFKQAIELLGPSASRDSTGYHVITSVGKTEKVEQAYVLLQQAALRGHKKAMEIMAWGQLLGPLPLDLEGAKGKFEALAKKGYPNSQMAMGFLHANALETELNGALPILYYTFSSIAGASWSQMALGYRYWGGIGVQVSCEKALEQYRRVAATVASEVSEVGTGPAIQRIRLLDEIEGTPGSTSTSTGSSGNILNSDILDYYTMLAERGDLQAQVGLGQLHFQGGRGVSPDHHLALRYFRRAADAGSPVAMAFLGKMYLEGNDAVEADTVKALKWFQKAAEQGSPVGQSGLGLMYLTGKGLPKDPSKALQYFTMAAEQGWVDGQLHLGNMYMTGIGVRRDYQQAAKYYNLAAQSGHILAIYNLAQMHATGTGMMRSCTAAVELYKTVAERGRWGLLLAEAHNDYKEKRYSQGLVKYLLLAELGYEAAQANAGYMLERGEVGWEVFEGWKKLVNLNNGQSQDLPPPPLEAVTKPESVGENAESQPEDQKKDATTTPEEGEVPQQPTTTTKYDLTSPQSLLSRALQQWSRSASQGYSQARVRLGDYYYYGWGTTTDYSSAATQYRLASEQQRNPQAMFNLAYMHEQGLGLKQDLHLAKRFYDMAAETSTDARVPVTLALIKLNFLSTLQALNLFDFDADSTTYVEIDGFSSFSEMLDFSNNWDLYLLTVLVGILGILVWLRRPLQGGGG</sequence>
<keyword evidence="3" id="KW-1133">Transmembrane helix</keyword>
<name>A0A226ENK6_FOLCA</name>
<dbReference type="SUPFAM" id="SSF81901">
    <property type="entry name" value="HCP-like"/>
    <property type="match status" value="3"/>
</dbReference>
<dbReference type="InterPro" id="IPR050767">
    <property type="entry name" value="Sel1_AlgK"/>
</dbReference>
<evidence type="ECO:0000256" key="4">
    <source>
        <dbReference type="SAM" id="SignalP"/>
    </source>
</evidence>
<comment type="caution">
    <text evidence="5">The sequence shown here is derived from an EMBL/GenBank/DDBJ whole genome shotgun (WGS) entry which is preliminary data.</text>
</comment>
<keyword evidence="6" id="KW-1185">Reference proteome</keyword>
<keyword evidence="3" id="KW-0472">Membrane</keyword>
<dbReference type="Gene3D" id="1.25.40.10">
    <property type="entry name" value="Tetratricopeptide repeat domain"/>
    <property type="match status" value="3"/>
</dbReference>
<feature type="chain" id="PRO_5012058999" evidence="4">
    <location>
        <begin position="28"/>
        <end position="909"/>
    </location>
</feature>
<protein>
    <submittedName>
        <fullName evidence="5">Protein sel-1 1</fullName>
    </submittedName>
</protein>
<comment type="similarity">
    <text evidence="1">Belongs to the sel-1 family.</text>
</comment>
<dbReference type="EMBL" id="LNIX01000002">
    <property type="protein sequence ID" value="OXA58870.1"/>
    <property type="molecule type" value="Genomic_DNA"/>
</dbReference>
<evidence type="ECO:0000256" key="1">
    <source>
        <dbReference type="ARBA" id="ARBA00038101"/>
    </source>
</evidence>
<dbReference type="OrthoDB" id="27934at2759"/>
<dbReference type="Pfam" id="PF08238">
    <property type="entry name" value="Sel1"/>
    <property type="match status" value="10"/>
</dbReference>
<gene>
    <name evidence="5" type="ORF">Fcan01_04217</name>
</gene>
<feature type="region of interest" description="Disordered" evidence="2">
    <location>
        <begin position="29"/>
        <end position="124"/>
    </location>
</feature>
<dbReference type="PANTHER" id="PTHR11102">
    <property type="entry name" value="SEL-1-LIKE PROTEIN"/>
    <property type="match status" value="1"/>
</dbReference>
<reference evidence="5 6" key="1">
    <citation type="submission" date="2015-12" db="EMBL/GenBank/DDBJ databases">
        <title>The genome of Folsomia candida.</title>
        <authorList>
            <person name="Faddeeva A."/>
            <person name="Derks M.F."/>
            <person name="Anvar Y."/>
            <person name="Smit S."/>
            <person name="Van Straalen N."/>
            <person name="Roelofs D."/>
        </authorList>
    </citation>
    <scope>NUCLEOTIDE SEQUENCE [LARGE SCALE GENOMIC DNA]</scope>
    <source>
        <strain evidence="5 6">VU population</strain>
        <tissue evidence="5">Whole body</tissue>
    </source>
</reference>
<feature type="compositionally biased region" description="Polar residues" evidence="2">
    <location>
        <begin position="724"/>
        <end position="736"/>
    </location>
</feature>
<feature type="compositionally biased region" description="Basic and acidic residues" evidence="2">
    <location>
        <begin position="102"/>
        <end position="124"/>
    </location>
</feature>
<feature type="compositionally biased region" description="Basic and acidic residues" evidence="2">
    <location>
        <begin position="30"/>
        <end position="43"/>
    </location>
</feature>
<proteinExistence type="inferred from homology"/>
<dbReference type="STRING" id="158441.A0A226ENK6"/>
<dbReference type="InterPro" id="IPR011990">
    <property type="entry name" value="TPR-like_helical_dom_sf"/>
</dbReference>
<evidence type="ECO:0000256" key="2">
    <source>
        <dbReference type="SAM" id="MobiDB-lite"/>
    </source>
</evidence>
<evidence type="ECO:0000256" key="3">
    <source>
        <dbReference type="SAM" id="Phobius"/>
    </source>
</evidence>
<feature type="signal peptide" evidence="4">
    <location>
        <begin position="1"/>
        <end position="27"/>
    </location>
</feature>
<keyword evidence="4" id="KW-0732">Signal</keyword>
<evidence type="ECO:0000313" key="6">
    <source>
        <dbReference type="Proteomes" id="UP000198287"/>
    </source>
</evidence>
<evidence type="ECO:0000313" key="5">
    <source>
        <dbReference type="EMBL" id="OXA58870.1"/>
    </source>
</evidence>
<organism evidence="5 6">
    <name type="scientific">Folsomia candida</name>
    <name type="common">Springtail</name>
    <dbReference type="NCBI Taxonomy" id="158441"/>
    <lineage>
        <taxon>Eukaryota</taxon>
        <taxon>Metazoa</taxon>
        <taxon>Ecdysozoa</taxon>
        <taxon>Arthropoda</taxon>
        <taxon>Hexapoda</taxon>
        <taxon>Collembola</taxon>
        <taxon>Entomobryomorpha</taxon>
        <taxon>Isotomoidea</taxon>
        <taxon>Isotomidae</taxon>
        <taxon>Proisotominae</taxon>
        <taxon>Folsomia</taxon>
    </lineage>
</organism>
<dbReference type="GO" id="GO:0036503">
    <property type="term" value="P:ERAD pathway"/>
    <property type="evidence" value="ECO:0007669"/>
    <property type="project" value="TreeGrafter"/>
</dbReference>
<dbReference type="Proteomes" id="UP000198287">
    <property type="component" value="Unassembled WGS sequence"/>
</dbReference>
<dbReference type="GO" id="GO:0005789">
    <property type="term" value="C:endoplasmic reticulum membrane"/>
    <property type="evidence" value="ECO:0007669"/>
    <property type="project" value="TreeGrafter"/>
</dbReference>
<feature type="region of interest" description="Disordered" evidence="2">
    <location>
        <begin position="678"/>
        <end position="736"/>
    </location>
</feature>